<comment type="caution">
    <text evidence="1">The sequence shown here is derived from an EMBL/GenBank/DDBJ whole genome shotgun (WGS) entry which is preliminary data.</text>
</comment>
<feature type="non-terminal residue" evidence="1">
    <location>
        <position position="64"/>
    </location>
</feature>
<accession>A0AAD7GAL4</accession>
<reference evidence="1" key="1">
    <citation type="submission" date="2023-03" db="EMBL/GenBank/DDBJ databases">
        <title>Massive genome expansion in bonnet fungi (Mycena s.s.) driven by repeated elements and novel gene families across ecological guilds.</title>
        <authorList>
            <consortium name="Lawrence Berkeley National Laboratory"/>
            <person name="Harder C.B."/>
            <person name="Miyauchi S."/>
            <person name="Viragh M."/>
            <person name="Kuo A."/>
            <person name="Thoen E."/>
            <person name="Andreopoulos B."/>
            <person name="Lu D."/>
            <person name="Skrede I."/>
            <person name="Drula E."/>
            <person name="Henrissat B."/>
            <person name="Morin E."/>
            <person name="Kohler A."/>
            <person name="Barry K."/>
            <person name="LaButti K."/>
            <person name="Morin E."/>
            <person name="Salamov A."/>
            <person name="Lipzen A."/>
            <person name="Mereny Z."/>
            <person name="Hegedus B."/>
            <person name="Baldrian P."/>
            <person name="Stursova M."/>
            <person name="Weitz H."/>
            <person name="Taylor A."/>
            <person name="Grigoriev I.V."/>
            <person name="Nagy L.G."/>
            <person name="Martin F."/>
            <person name="Kauserud H."/>
        </authorList>
    </citation>
    <scope>NUCLEOTIDE SEQUENCE</scope>
    <source>
        <strain evidence="1">CBHHK067</strain>
    </source>
</reference>
<dbReference type="AlphaFoldDB" id="A0AAD7GAL4"/>
<protein>
    <submittedName>
        <fullName evidence="1">Uncharacterized protein</fullName>
    </submittedName>
</protein>
<sequence>LANALGMHRHTLRNYLKYYGVYMRYSNITEGDLDILTKHFKRMKPNSGLRYLIGFLKTHGIKVQ</sequence>
<name>A0AAD7GAL4_MYCRO</name>
<evidence type="ECO:0000313" key="2">
    <source>
        <dbReference type="Proteomes" id="UP001221757"/>
    </source>
</evidence>
<dbReference type="EMBL" id="JARKIE010000105">
    <property type="protein sequence ID" value="KAJ7683761.1"/>
    <property type="molecule type" value="Genomic_DNA"/>
</dbReference>
<organism evidence="1 2">
    <name type="scientific">Mycena rosella</name>
    <name type="common">Pink bonnet</name>
    <name type="synonym">Agaricus rosellus</name>
    <dbReference type="NCBI Taxonomy" id="1033263"/>
    <lineage>
        <taxon>Eukaryota</taxon>
        <taxon>Fungi</taxon>
        <taxon>Dikarya</taxon>
        <taxon>Basidiomycota</taxon>
        <taxon>Agaricomycotina</taxon>
        <taxon>Agaricomycetes</taxon>
        <taxon>Agaricomycetidae</taxon>
        <taxon>Agaricales</taxon>
        <taxon>Marasmiineae</taxon>
        <taxon>Mycenaceae</taxon>
        <taxon>Mycena</taxon>
    </lineage>
</organism>
<dbReference type="Proteomes" id="UP001221757">
    <property type="component" value="Unassembled WGS sequence"/>
</dbReference>
<feature type="non-terminal residue" evidence="1">
    <location>
        <position position="1"/>
    </location>
</feature>
<keyword evidence="2" id="KW-1185">Reference proteome</keyword>
<proteinExistence type="predicted"/>
<evidence type="ECO:0000313" key="1">
    <source>
        <dbReference type="EMBL" id="KAJ7683761.1"/>
    </source>
</evidence>
<gene>
    <name evidence="1" type="ORF">B0H17DRAFT_899317</name>
</gene>